<dbReference type="InterPro" id="IPR029052">
    <property type="entry name" value="Metallo-depent_PP-like"/>
</dbReference>
<accession>A0ABR1JQI0</accession>
<protein>
    <recommendedName>
        <fullName evidence="1">Calcineurin-like phosphoesterase domain-containing protein</fullName>
    </recommendedName>
</protein>
<comment type="caution">
    <text evidence="2">The sequence shown here is derived from an EMBL/GenBank/DDBJ whole genome shotgun (WGS) entry which is preliminary data.</text>
</comment>
<organism evidence="2 3">
    <name type="scientific">Marasmiellus scandens</name>
    <dbReference type="NCBI Taxonomy" id="2682957"/>
    <lineage>
        <taxon>Eukaryota</taxon>
        <taxon>Fungi</taxon>
        <taxon>Dikarya</taxon>
        <taxon>Basidiomycota</taxon>
        <taxon>Agaricomycotina</taxon>
        <taxon>Agaricomycetes</taxon>
        <taxon>Agaricomycetidae</taxon>
        <taxon>Agaricales</taxon>
        <taxon>Marasmiineae</taxon>
        <taxon>Omphalotaceae</taxon>
        <taxon>Marasmiellus</taxon>
    </lineage>
</organism>
<gene>
    <name evidence="2" type="ORF">VKT23_006229</name>
</gene>
<dbReference type="SUPFAM" id="SSF56300">
    <property type="entry name" value="Metallo-dependent phosphatases"/>
    <property type="match status" value="1"/>
</dbReference>
<name>A0ABR1JQI0_9AGAR</name>
<dbReference type="Proteomes" id="UP001498398">
    <property type="component" value="Unassembled WGS sequence"/>
</dbReference>
<proteinExistence type="predicted"/>
<dbReference type="InterPro" id="IPR051693">
    <property type="entry name" value="UPF0046_metallophosphoest"/>
</dbReference>
<sequence>MSFPETIRSSNCIVHVEYDISNPPPPLSSDWTRFVCISDTHAHSFTVPDGDVLLHSGDLTNTGKVKDFEKTMEWICGLKHRTKIIIAGNHDLTLHTGWYDDNWKRWHGKEELLDPILELLAGSKAKKANVVYLQDEQYQFQAKEGGRTWSIYGSPWSPEFWNWAFNYNRGDEAEKIVSRFPKTDILLTHGPPHRVLDITTGGDYPGCESLASHLPKLRPRIHLFGHIHEAHGAYIHEWPKGQGLGRCPKVQNSSYGGVEDPALPDGGSMDPVPDRTAFVNAANWPMGQRVDMYETSSFGGQGFLPIIVDLLD</sequence>
<dbReference type="PANTHER" id="PTHR12905:SF0">
    <property type="entry name" value="CALCINEURIN-LIKE PHOSPHOESTERASE DOMAIN-CONTAINING PROTEIN"/>
    <property type="match status" value="1"/>
</dbReference>
<dbReference type="Pfam" id="PF00149">
    <property type="entry name" value="Metallophos"/>
    <property type="match status" value="1"/>
</dbReference>
<dbReference type="Gene3D" id="3.60.21.10">
    <property type="match status" value="1"/>
</dbReference>
<evidence type="ECO:0000313" key="3">
    <source>
        <dbReference type="Proteomes" id="UP001498398"/>
    </source>
</evidence>
<feature type="domain" description="Calcineurin-like phosphoesterase" evidence="1">
    <location>
        <begin position="48"/>
        <end position="229"/>
    </location>
</feature>
<reference evidence="2 3" key="1">
    <citation type="submission" date="2024-01" db="EMBL/GenBank/DDBJ databases">
        <title>A draft genome for the cacao thread blight pathogen Marasmiellus scandens.</title>
        <authorList>
            <person name="Baruah I.K."/>
            <person name="Leung J."/>
            <person name="Bukari Y."/>
            <person name="Amoako-Attah I."/>
            <person name="Meinhardt L.W."/>
            <person name="Bailey B.A."/>
            <person name="Cohen S.P."/>
        </authorList>
    </citation>
    <scope>NUCLEOTIDE SEQUENCE [LARGE SCALE GENOMIC DNA]</scope>
    <source>
        <strain evidence="2 3">GH-19</strain>
    </source>
</reference>
<evidence type="ECO:0000313" key="2">
    <source>
        <dbReference type="EMBL" id="KAK7464069.1"/>
    </source>
</evidence>
<dbReference type="CDD" id="cd07379">
    <property type="entry name" value="MPP_239FB"/>
    <property type="match status" value="1"/>
</dbReference>
<dbReference type="PANTHER" id="PTHR12905">
    <property type="entry name" value="METALLOPHOSPHOESTERASE"/>
    <property type="match status" value="1"/>
</dbReference>
<keyword evidence="3" id="KW-1185">Reference proteome</keyword>
<evidence type="ECO:0000259" key="1">
    <source>
        <dbReference type="Pfam" id="PF00149"/>
    </source>
</evidence>
<dbReference type="EMBL" id="JBANRG010000008">
    <property type="protein sequence ID" value="KAK7464069.1"/>
    <property type="molecule type" value="Genomic_DNA"/>
</dbReference>
<dbReference type="InterPro" id="IPR004843">
    <property type="entry name" value="Calcineurin-like_PHP"/>
</dbReference>